<evidence type="ECO:0000313" key="2">
    <source>
        <dbReference type="Proteomes" id="UP000015104"/>
    </source>
</evidence>
<accession>T1K3N4</accession>
<reference evidence="2" key="1">
    <citation type="submission" date="2011-08" db="EMBL/GenBank/DDBJ databases">
        <authorList>
            <person name="Rombauts S."/>
        </authorList>
    </citation>
    <scope>NUCLEOTIDE SEQUENCE</scope>
    <source>
        <strain evidence="2">London</strain>
    </source>
</reference>
<dbReference type="EMBL" id="CAEY01001385">
    <property type="status" value="NOT_ANNOTATED_CDS"/>
    <property type="molecule type" value="Genomic_DNA"/>
</dbReference>
<organism evidence="1 2">
    <name type="scientific">Tetranychus urticae</name>
    <name type="common">Two-spotted spider mite</name>
    <dbReference type="NCBI Taxonomy" id="32264"/>
    <lineage>
        <taxon>Eukaryota</taxon>
        <taxon>Metazoa</taxon>
        <taxon>Ecdysozoa</taxon>
        <taxon>Arthropoda</taxon>
        <taxon>Chelicerata</taxon>
        <taxon>Arachnida</taxon>
        <taxon>Acari</taxon>
        <taxon>Acariformes</taxon>
        <taxon>Trombidiformes</taxon>
        <taxon>Prostigmata</taxon>
        <taxon>Eleutherengona</taxon>
        <taxon>Raphignathae</taxon>
        <taxon>Tetranychoidea</taxon>
        <taxon>Tetranychidae</taxon>
        <taxon>Tetranychus</taxon>
    </lineage>
</organism>
<dbReference type="HOGENOM" id="CLU_3377644_0_0_1"/>
<evidence type="ECO:0000313" key="1">
    <source>
        <dbReference type="EnsemblMetazoa" id="tetur04g09340.1"/>
    </source>
</evidence>
<dbReference type="EnsemblMetazoa" id="tetur04g09340.1">
    <property type="protein sequence ID" value="tetur04g09340.1"/>
    <property type="gene ID" value="tetur04g09340"/>
</dbReference>
<protein>
    <submittedName>
        <fullName evidence="1">Uncharacterized protein</fullName>
    </submittedName>
</protein>
<name>T1K3N4_TETUR</name>
<proteinExistence type="predicted"/>
<sequence length="34" mass="3815">MLKLVSLNESLVHCACKYLAVNFHIKFVQSSFSG</sequence>
<dbReference type="AlphaFoldDB" id="T1K3N4"/>
<reference evidence="1" key="2">
    <citation type="submission" date="2015-06" db="UniProtKB">
        <authorList>
            <consortium name="EnsemblMetazoa"/>
        </authorList>
    </citation>
    <scope>IDENTIFICATION</scope>
</reference>
<dbReference type="Proteomes" id="UP000015104">
    <property type="component" value="Unassembled WGS sequence"/>
</dbReference>
<keyword evidence="2" id="KW-1185">Reference proteome</keyword>